<evidence type="ECO:0000313" key="3">
    <source>
        <dbReference type="Proteomes" id="UP000828390"/>
    </source>
</evidence>
<sequence>MGNIFLTLQYLSEVTEIENWINDKMSLASSTDYGKDENASDKLLAKNKVLEMDIQTYQGIVNGVDKECKRLVRISQDPATLKKAQVGWSSLKLGVEPGIHEYLQCSLHKCCKRS</sequence>
<dbReference type="EMBL" id="JAIWYP010000003">
    <property type="protein sequence ID" value="KAH3854783.1"/>
    <property type="molecule type" value="Genomic_DNA"/>
</dbReference>
<dbReference type="AlphaFoldDB" id="A0A9D4LAD8"/>
<protein>
    <submittedName>
        <fullName evidence="2">Uncharacterized protein</fullName>
    </submittedName>
</protein>
<comment type="caution">
    <text evidence="2">The sequence shown here is derived from an EMBL/GenBank/DDBJ whole genome shotgun (WGS) entry which is preliminary data.</text>
</comment>
<dbReference type="SMART" id="SM00150">
    <property type="entry name" value="SPEC"/>
    <property type="match status" value="1"/>
</dbReference>
<dbReference type="SUPFAM" id="SSF46966">
    <property type="entry name" value="Spectrin repeat"/>
    <property type="match status" value="1"/>
</dbReference>
<organism evidence="2 3">
    <name type="scientific">Dreissena polymorpha</name>
    <name type="common">Zebra mussel</name>
    <name type="synonym">Mytilus polymorpha</name>
    <dbReference type="NCBI Taxonomy" id="45954"/>
    <lineage>
        <taxon>Eukaryota</taxon>
        <taxon>Metazoa</taxon>
        <taxon>Spiralia</taxon>
        <taxon>Lophotrochozoa</taxon>
        <taxon>Mollusca</taxon>
        <taxon>Bivalvia</taxon>
        <taxon>Autobranchia</taxon>
        <taxon>Heteroconchia</taxon>
        <taxon>Euheterodonta</taxon>
        <taxon>Imparidentia</taxon>
        <taxon>Neoheterodontei</taxon>
        <taxon>Myida</taxon>
        <taxon>Dreissenoidea</taxon>
        <taxon>Dreissenidae</taxon>
        <taxon>Dreissena</taxon>
    </lineage>
</organism>
<dbReference type="Pfam" id="PF00435">
    <property type="entry name" value="Spectrin"/>
    <property type="match status" value="1"/>
</dbReference>
<evidence type="ECO:0000313" key="2">
    <source>
        <dbReference type="EMBL" id="KAH3854783.1"/>
    </source>
</evidence>
<dbReference type="InterPro" id="IPR018159">
    <property type="entry name" value="Spectrin/alpha-actinin"/>
</dbReference>
<dbReference type="CDD" id="cd00176">
    <property type="entry name" value="SPEC"/>
    <property type="match status" value="1"/>
</dbReference>
<keyword evidence="3" id="KW-1185">Reference proteome</keyword>
<dbReference type="Gene3D" id="1.20.58.60">
    <property type="match status" value="1"/>
</dbReference>
<gene>
    <name evidence="2" type="ORF">DPMN_097332</name>
</gene>
<reference evidence="2" key="2">
    <citation type="submission" date="2020-11" db="EMBL/GenBank/DDBJ databases">
        <authorList>
            <person name="McCartney M.A."/>
            <person name="Auch B."/>
            <person name="Kono T."/>
            <person name="Mallez S."/>
            <person name="Becker A."/>
            <person name="Gohl D.M."/>
            <person name="Silverstein K.A.T."/>
            <person name="Koren S."/>
            <person name="Bechman K.B."/>
            <person name="Herman A."/>
            <person name="Abrahante J.E."/>
            <person name="Garbe J."/>
        </authorList>
    </citation>
    <scope>NUCLEOTIDE SEQUENCE</scope>
    <source>
        <strain evidence="2">Duluth1</strain>
        <tissue evidence="2">Whole animal</tissue>
    </source>
</reference>
<evidence type="ECO:0000256" key="1">
    <source>
        <dbReference type="ARBA" id="ARBA00022737"/>
    </source>
</evidence>
<keyword evidence="1" id="KW-0677">Repeat</keyword>
<accession>A0A9D4LAD8</accession>
<reference evidence="2" key="1">
    <citation type="journal article" date="2019" name="bioRxiv">
        <title>The Genome of the Zebra Mussel, Dreissena polymorpha: A Resource for Invasive Species Research.</title>
        <authorList>
            <person name="McCartney M.A."/>
            <person name="Auch B."/>
            <person name="Kono T."/>
            <person name="Mallez S."/>
            <person name="Zhang Y."/>
            <person name="Obille A."/>
            <person name="Becker A."/>
            <person name="Abrahante J.E."/>
            <person name="Garbe J."/>
            <person name="Badalamenti J.P."/>
            <person name="Herman A."/>
            <person name="Mangelson H."/>
            <person name="Liachko I."/>
            <person name="Sullivan S."/>
            <person name="Sone E.D."/>
            <person name="Koren S."/>
            <person name="Silverstein K.A.T."/>
            <person name="Beckman K.B."/>
            <person name="Gohl D.M."/>
        </authorList>
    </citation>
    <scope>NUCLEOTIDE SEQUENCE</scope>
    <source>
        <strain evidence="2">Duluth1</strain>
        <tissue evidence="2">Whole animal</tissue>
    </source>
</reference>
<dbReference type="PANTHER" id="PTHR11915">
    <property type="entry name" value="SPECTRIN/FILAMIN RELATED CYTOSKELETAL PROTEIN"/>
    <property type="match status" value="1"/>
</dbReference>
<proteinExistence type="predicted"/>
<dbReference type="Proteomes" id="UP000828390">
    <property type="component" value="Unassembled WGS sequence"/>
</dbReference>
<name>A0A9D4LAD8_DREPO</name>
<dbReference type="InterPro" id="IPR002017">
    <property type="entry name" value="Spectrin_repeat"/>
</dbReference>